<dbReference type="Pfam" id="PF01571">
    <property type="entry name" value="GCV_T"/>
    <property type="match status" value="1"/>
</dbReference>
<comment type="caution">
    <text evidence="3">The sequence shown here is derived from an EMBL/GenBank/DDBJ whole genome shotgun (WGS) entry which is preliminary data.</text>
</comment>
<evidence type="ECO:0000259" key="2">
    <source>
        <dbReference type="Pfam" id="PF01571"/>
    </source>
</evidence>
<dbReference type="Gene3D" id="3.30.70.1400">
    <property type="entry name" value="Aminomethyltransferase beta-barrel domains"/>
    <property type="match status" value="1"/>
</dbReference>
<dbReference type="NCBIfam" id="TIGR03317">
    <property type="entry name" value="ygfZ_signature"/>
    <property type="match status" value="1"/>
</dbReference>
<dbReference type="PANTHER" id="PTHR22602:SF0">
    <property type="entry name" value="TRANSFERASE CAF17, MITOCHONDRIAL-RELATED"/>
    <property type="match status" value="1"/>
</dbReference>
<organism evidence="3 4">
    <name type="scientific">Gilvimarinus algae</name>
    <dbReference type="NCBI Taxonomy" id="3058037"/>
    <lineage>
        <taxon>Bacteria</taxon>
        <taxon>Pseudomonadati</taxon>
        <taxon>Pseudomonadota</taxon>
        <taxon>Gammaproteobacteria</taxon>
        <taxon>Cellvibrionales</taxon>
        <taxon>Cellvibrionaceae</taxon>
        <taxon>Gilvimarinus</taxon>
    </lineage>
</organism>
<evidence type="ECO:0000256" key="1">
    <source>
        <dbReference type="SAM" id="MobiDB-lite"/>
    </source>
</evidence>
<sequence>MSNWLEFLEAQGARLLTDGSVLFAGDPAPPCTTSTWLTAIGQEALLQVQGPDARKFLQGQVTCDLRELEKGRWLPGAQCNLKGRIIASFACAAANPDTLLLRTSADLLETLHQSLGKYAVFSKVTLSAVSEDWRLMGLQGPDAGALVAQQTGLDPQQPGEALASESVIALKHEEERYELWVAADKAQKLWLSLAEACQLAGSGHWQLEDIRAGAGKVIAATSERFTPQDLNYQLTGAVSFKKGCYTGQEIVARLHYKGKLKKHLYRIGFDASELPTPGTTLADAEGKACAELVQLAWAAKGRAEALAVLPEKESAAPPLGPEGTPVERLSLPYALPTADNNT</sequence>
<dbReference type="InterPro" id="IPR017703">
    <property type="entry name" value="YgfZ/GCV_T_CS"/>
</dbReference>
<protein>
    <recommendedName>
        <fullName evidence="2">GCVT N-terminal domain-containing protein</fullName>
    </recommendedName>
</protein>
<dbReference type="EMBL" id="JAULRT010000062">
    <property type="protein sequence ID" value="MDO3384071.1"/>
    <property type="molecule type" value="Genomic_DNA"/>
</dbReference>
<dbReference type="InterPro" id="IPR006222">
    <property type="entry name" value="GCVT_N"/>
</dbReference>
<keyword evidence="4" id="KW-1185">Reference proteome</keyword>
<dbReference type="Gene3D" id="3.30.70.1630">
    <property type="match status" value="1"/>
</dbReference>
<dbReference type="PANTHER" id="PTHR22602">
    <property type="entry name" value="TRANSFERASE CAF17, MITOCHONDRIAL-RELATED"/>
    <property type="match status" value="1"/>
</dbReference>
<evidence type="ECO:0000313" key="4">
    <source>
        <dbReference type="Proteomes" id="UP001168380"/>
    </source>
</evidence>
<gene>
    <name evidence="3" type="ORF">QWI16_17950</name>
</gene>
<accession>A0ABT8TN42</accession>
<feature type="region of interest" description="Disordered" evidence="1">
    <location>
        <begin position="312"/>
        <end position="342"/>
    </location>
</feature>
<dbReference type="Proteomes" id="UP001168380">
    <property type="component" value="Unassembled WGS sequence"/>
</dbReference>
<name>A0ABT8TN42_9GAMM</name>
<dbReference type="RefSeq" id="WP_302715319.1">
    <property type="nucleotide sequence ID" value="NZ_JAULRT010000062.1"/>
</dbReference>
<dbReference type="InterPro" id="IPR045179">
    <property type="entry name" value="YgfZ/GcvT"/>
</dbReference>
<dbReference type="Gene3D" id="2.40.30.160">
    <property type="match status" value="1"/>
</dbReference>
<feature type="domain" description="GCVT N-terminal" evidence="2">
    <location>
        <begin position="46"/>
        <end position="152"/>
    </location>
</feature>
<evidence type="ECO:0000313" key="3">
    <source>
        <dbReference type="EMBL" id="MDO3384071.1"/>
    </source>
</evidence>
<proteinExistence type="predicted"/>
<reference evidence="3" key="1">
    <citation type="submission" date="2023-07" db="EMBL/GenBank/DDBJ databases">
        <title>Gilvimarinus algae sp. nov., isolated from the surface of Kelp.</title>
        <authorList>
            <person name="Sun Y.Y."/>
            <person name="Gong Y."/>
            <person name="Du Z.J."/>
        </authorList>
    </citation>
    <scope>NUCLEOTIDE SEQUENCE</scope>
    <source>
        <strain evidence="3">SDUM040014</strain>
    </source>
</reference>
<dbReference type="SUPFAM" id="SSF103025">
    <property type="entry name" value="Folate-binding domain"/>
    <property type="match status" value="1"/>
</dbReference>